<dbReference type="PROSITE" id="PS00065">
    <property type="entry name" value="D_2_HYDROXYACID_DH_1"/>
    <property type="match status" value="1"/>
</dbReference>
<dbReference type="GO" id="GO:0008652">
    <property type="term" value="P:amino acid biosynthetic process"/>
    <property type="evidence" value="ECO:0007669"/>
    <property type="project" value="UniProtKB-KW"/>
</dbReference>
<dbReference type="Gene3D" id="3.40.50.720">
    <property type="entry name" value="NAD(P)-binding Rossmann-like Domain"/>
    <property type="match status" value="2"/>
</dbReference>
<keyword evidence="4" id="KW-0520">NAD</keyword>
<dbReference type="FunFam" id="3.40.50.720:FF:000203">
    <property type="entry name" value="D-3-phosphoglycerate dehydrogenase (SerA)"/>
    <property type="match status" value="1"/>
</dbReference>
<dbReference type="Pfam" id="PF00389">
    <property type="entry name" value="2-Hacid_dh"/>
    <property type="match status" value="1"/>
</dbReference>
<dbReference type="GO" id="GO:0016616">
    <property type="term" value="F:oxidoreductase activity, acting on the CH-OH group of donors, NAD or NADP as acceptor"/>
    <property type="evidence" value="ECO:0007669"/>
    <property type="project" value="InterPro"/>
</dbReference>
<dbReference type="RefSeq" id="WP_145313445.1">
    <property type="nucleotide sequence ID" value="NZ_CABFNB010000011.1"/>
</dbReference>
<dbReference type="Proteomes" id="UP000507954">
    <property type="component" value="Unassembled WGS sequence"/>
</dbReference>
<protein>
    <submittedName>
        <fullName evidence="8">D-isomer specific 2-hydroxyacid dehydrogenase NAD-binding</fullName>
    </submittedName>
</protein>
<dbReference type="PANTHER" id="PTHR42789:SF1">
    <property type="entry name" value="D-ISOMER SPECIFIC 2-HYDROXYACID DEHYDROGENASE FAMILY PROTEIN (AFU_ORTHOLOGUE AFUA_6G10090)"/>
    <property type="match status" value="1"/>
</dbReference>
<dbReference type="SUPFAM" id="SSF52283">
    <property type="entry name" value="Formate/glycerate dehydrogenase catalytic domain-like"/>
    <property type="match status" value="1"/>
</dbReference>
<organism evidence="8">
    <name type="scientific">Sinorhizobium medicae</name>
    <dbReference type="NCBI Taxonomy" id="110321"/>
    <lineage>
        <taxon>Bacteria</taxon>
        <taxon>Pseudomonadati</taxon>
        <taxon>Pseudomonadota</taxon>
        <taxon>Alphaproteobacteria</taxon>
        <taxon>Hyphomicrobiales</taxon>
        <taxon>Rhizobiaceae</taxon>
        <taxon>Sinorhizobium/Ensifer group</taxon>
        <taxon>Sinorhizobium</taxon>
    </lineage>
</organism>
<dbReference type="PANTHER" id="PTHR42789">
    <property type="entry name" value="D-ISOMER SPECIFIC 2-HYDROXYACID DEHYDROGENASE FAMILY PROTEIN (AFU_ORTHOLOGUE AFUA_6G10090)"/>
    <property type="match status" value="1"/>
</dbReference>
<feature type="domain" description="D-isomer specific 2-hydroxyacid dehydrogenase catalytic" evidence="6">
    <location>
        <begin position="11"/>
        <end position="309"/>
    </location>
</feature>
<evidence type="ECO:0000256" key="1">
    <source>
        <dbReference type="ARBA" id="ARBA00005854"/>
    </source>
</evidence>
<reference evidence="8" key="1">
    <citation type="submission" date="2019-06" db="EMBL/GenBank/DDBJ databases">
        <authorList>
            <person name="Le Quere A."/>
            <person name="Colella S."/>
        </authorList>
    </citation>
    <scope>NUCLEOTIDE SEQUENCE</scope>
    <source>
        <strain evidence="8">EmedicaeMD41</strain>
    </source>
</reference>
<evidence type="ECO:0000259" key="7">
    <source>
        <dbReference type="Pfam" id="PF02826"/>
    </source>
</evidence>
<dbReference type="InterPro" id="IPR036291">
    <property type="entry name" value="NAD(P)-bd_dom_sf"/>
</dbReference>
<name>A0A508WPQ7_9HYPH</name>
<dbReference type="GO" id="GO:0051287">
    <property type="term" value="F:NAD binding"/>
    <property type="evidence" value="ECO:0007669"/>
    <property type="project" value="InterPro"/>
</dbReference>
<dbReference type="InterPro" id="IPR006139">
    <property type="entry name" value="D-isomer_2_OHA_DH_cat_dom"/>
</dbReference>
<dbReference type="PROSITE" id="PS00671">
    <property type="entry name" value="D_2_HYDROXYACID_DH_3"/>
    <property type="match status" value="1"/>
</dbReference>
<dbReference type="InterPro" id="IPR029752">
    <property type="entry name" value="D-isomer_DH_CS1"/>
</dbReference>
<dbReference type="InterPro" id="IPR006140">
    <property type="entry name" value="D-isomer_DH_NAD-bd"/>
</dbReference>
<comment type="similarity">
    <text evidence="1 5">Belongs to the D-isomer specific 2-hydroxyacid dehydrogenase family.</text>
</comment>
<sequence>MGPKVLMTAKTLATPGLALLEQAGCAVSFLKEGTEAELAESLRSTPFDAVISRTLALPAIMIETAPALRVISRHGVGYNNVDIESATRRGVPVLIADGANGKSVAELAVGLALSVARKITTQDASIRARQWNRSAYGLQFAGKTAGIVAFGAIGRRVAEILRAMDMRIIAFDPHARDCSTTGVDWTETLDELLQESDLVSLHCPLTPETRNMITGPQLARMKPGAILINTARGGLIDEKALAEAVLSGHLAGAGLDTFADEPLPADHPFLSLPQIVMTPHMGGSTDAALDGVAISAARNVLDVLIDGKVDRRLLVNPAVLEHRTVEAK</sequence>
<proteinExistence type="inferred from homology"/>
<evidence type="ECO:0000313" key="8">
    <source>
        <dbReference type="EMBL" id="VTZ59508.1"/>
    </source>
</evidence>
<keyword evidence="3 5" id="KW-0560">Oxidoreductase</keyword>
<dbReference type="SUPFAM" id="SSF51735">
    <property type="entry name" value="NAD(P)-binding Rossmann-fold domains"/>
    <property type="match status" value="1"/>
</dbReference>
<dbReference type="Pfam" id="PF02826">
    <property type="entry name" value="2-Hacid_dh_C"/>
    <property type="match status" value="1"/>
</dbReference>
<evidence type="ECO:0000259" key="6">
    <source>
        <dbReference type="Pfam" id="PF00389"/>
    </source>
</evidence>
<dbReference type="CDD" id="cd12173">
    <property type="entry name" value="PGDH_4"/>
    <property type="match status" value="1"/>
</dbReference>
<evidence type="ECO:0000256" key="2">
    <source>
        <dbReference type="ARBA" id="ARBA00022605"/>
    </source>
</evidence>
<gene>
    <name evidence="8" type="ORF">EMEDMD4_1080086</name>
</gene>
<evidence type="ECO:0000256" key="5">
    <source>
        <dbReference type="RuleBase" id="RU003719"/>
    </source>
</evidence>
<evidence type="ECO:0000256" key="3">
    <source>
        <dbReference type="ARBA" id="ARBA00023002"/>
    </source>
</evidence>
<dbReference type="AlphaFoldDB" id="A0A508WPQ7"/>
<dbReference type="InterPro" id="IPR029753">
    <property type="entry name" value="D-isomer_DH_CS"/>
</dbReference>
<dbReference type="InterPro" id="IPR050857">
    <property type="entry name" value="D-2-hydroxyacid_DH"/>
</dbReference>
<dbReference type="EMBL" id="CABFNB010000011">
    <property type="protein sequence ID" value="VTZ59508.1"/>
    <property type="molecule type" value="Genomic_DNA"/>
</dbReference>
<feature type="domain" description="D-isomer specific 2-hydroxyacid dehydrogenase NAD-binding" evidence="7">
    <location>
        <begin position="109"/>
        <end position="282"/>
    </location>
</feature>
<accession>A0A508WPQ7</accession>
<evidence type="ECO:0000256" key="4">
    <source>
        <dbReference type="ARBA" id="ARBA00023027"/>
    </source>
</evidence>
<keyword evidence="2" id="KW-0028">Amino-acid biosynthesis</keyword>